<evidence type="ECO:0000259" key="6">
    <source>
        <dbReference type="PROSITE" id="PS50011"/>
    </source>
</evidence>
<keyword evidence="5" id="KW-0067">ATP-binding</keyword>
<dbReference type="PANTHER" id="PTHR24345:SF91">
    <property type="entry name" value="SERINE_THREONINE-PROTEIN KINASE PLK4"/>
    <property type="match status" value="1"/>
</dbReference>
<dbReference type="GO" id="GO:0004674">
    <property type="term" value="F:protein serine/threonine kinase activity"/>
    <property type="evidence" value="ECO:0007669"/>
    <property type="project" value="UniProtKB-KW"/>
</dbReference>
<feature type="domain" description="Protein kinase" evidence="6">
    <location>
        <begin position="7"/>
        <end position="281"/>
    </location>
</feature>
<dbReference type="InterPro" id="IPR000719">
    <property type="entry name" value="Prot_kinase_dom"/>
</dbReference>
<dbReference type="STRING" id="542832.A0A3M6VIZ5"/>
<accession>A0A3M6VIZ5</accession>
<keyword evidence="3" id="KW-0547">Nucleotide-binding</keyword>
<proteinExistence type="predicted"/>
<keyword evidence="9" id="KW-1185">Reference proteome</keyword>
<keyword evidence="2" id="KW-0808">Transferase</keyword>
<dbReference type="Gene3D" id="1.10.510.10">
    <property type="entry name" value="Transferase(Phosphotransferase) domain 1"/>
    <property type="match status" value="1"/>
</dbReference>
<gene>
    <name evidence="8" type="ORF">DD237_002582</name>
    <name evidence="7" type="ORF">DD238_003151</name>
</gene>
<evidence type="ECO:0000313" key="10">
    <source>
        <dbReference type="Proteomes" id="UP000286097"/>
    </source>
</evidence>
<dbReference type="FunFam" id="1.10.510.10:FF:000753">
    <property type="entry name" value="CAMK/CAMKL protein kinase"/>
    <property type="match status" value="1"/>
</dbReference>
<evidence type="ECO:0000313" key="8">
    <source>
        <dbReference type="EMBL" id="RQM15500.1"/>
    </source>
</evidence>
<dbReference type="Pfam" id="PF00069">
    <property type="entry name" value="Pkinase"/>
    <property type="match status" value="1"/>
</dbReference>
<evidence type="ECO:0000256" key="3">
    <source>
        <dbReference type="ARBA" id="ARBA00022741"/>
    </source>
</evidence>
<dbReference type="VEuPathDB" id="FungiDB:DD237_002582"/>
<name>A0A3M6VIZ5_9STRA</name>
<dbReference type="GO" id="GO:0005634">
    <property type="term" value="C:nucleus"/>
    <property type="evidence" value="ECO:0007669"/>
    <property type="project" value="TreeGrafter"/>
</dbReference>
<evidence type="ECO:0000256" key="5">
    <source>
        <dbReference type="ARBA" id="ARBA00022840"/>
    </source>
</evidence>
<dbReference type="Proteomes" id="UP000282087">
    <property type="component" value="Unassembled WGS sequence"/>
</dbReference>
<dbReference type="GO" id="GO:0005524">
    <property type="term" value="F:ATP binding"/>
    <property type="evidence" value="ECO:0007669"/>
    <property type="project" value="UniProtKB-KW"/>
</dbReference>
<keyword evidence="1" id="KW-0723">Serine/threonine-protein kinase</keyword>
<evidence type="ECO:0000313" key="9">
    <source>
        <dbReference type="Proteomes" id="UP000282087"/>
    </source>
</evidence>
<evidence type="ECO:0000256" key="1">
    <source>
        <dbReference type="ARBA" id="ARBA00022527"/>
    </source>
</evidence>
<dbReference type="PROSITE" id="PS50011">
    <property type="entry name" value="PROTEIN_KINASE_DOM"/>
    <property type="match status" value="1"/>
</dbReference>
<sequence>MATPQLLKVRRQLSVALYGEVLECDLPGHDDPVAVKCISLSRAAERRNQIHAAREIDNPVQEQRVAALLVAKGGHPNVVQPYFHFVHDGTLYLVNELCGGGDLHALVTERLNASKFLEEDEVLPLMQQVLAGVHYLHRTLGVAHRDMSLENVLLSHGVCKITDFGLSTDARRICDGCQVGKEFYMAPEVVAGERYDPLLADVWSLGIMWFILLTGSPLLSLASPSVKGFEAVVQYGVGVIFESWGHSNRISKNTILLLEKMLQIDPHRRISLDQVLVHPVFK</sequence>
<evidence type="ECO:0000256" key="2">
    <source>
        <dbReference type="ARBA" id="ARBA00022679"/>
    </source>
</evidence>
<protein>
    <recommendedName>
        <fullName evidence="6">Protein kinase domain-containing protein</fullName>
    </recommendedName>
</protein>
<dbReference type="InterPro" id="IPR011009">
    <property type="entry name" value="Kinase-like_dom_sf"/>
</dbReference>
<reference evidence="9 10" key="1">
    <citation type="submission" date="2018-06" db="EMBL/GenBank/DDBJ databases">
        <title>Comparative genomics of downy mildews reveals potential adaptations to biotrophy.</title>
        <authorList>
            <person name="Fletcher K."/>
            <person name="Klosterman S.J."/>
            <person name="Derevnina L."/>
            <person name="Martin F."/>
            <person name="Koike S."/>
            <person name="Reyes Chin-Wo S."/>
            <person name="Mou B."/>
            <person name="Michelmore R."/>
        </authorList>
    </citation>
    <scope>NUCLEOTIDE SEQUENCE [LARGE SCALE GENOMIC DNA]</scope>
    <source>
        <strain evidence="8 10">R13</strain>
        <strain evidence="7 9">R14</strain>
    </source>
</reference>
<dbReference type="Proteomes" id="UP000286097">
    <property type="component" value="Unassembled WGS sequence"/>
</dbReference>
<comment type="caution">
    <text evidence="7">The sequence shown here is derived from an EMBL/GenBank/DDBJ whole genome shotgun (WGS) entry which is preliminary data.</text>
</comment>
<evidence type="ECO:0000256" key="4">
    <source>
        <dbReference type="ARBA" id="ARBA00022777"/>
    </source>
</evidence>
<organism evidence="7 9">
    <name type="scientific">Peronospora effusa</name>
    <dbReference type="NCBI Taxonomy" id="542832"/>
    <lineage>
        <taxon>Eukaryota</taxon>
        <taxon>Sar</taxon>
        <taxon>Stramenopiles</taxon>
        <taxon>Oomycota</taxon>
        <taxon>Peronosporomycetes</taxon>
        <taxon>Peronosporales</taxon>
        <taxon>Peronosporaceae</taxon>
        <taxon>Peronospora</taxon>
    </lineage>
</organism>
<dbReference type="EMBL" id="QLLG01000219">
    <property type="protein sequence ID" value="RMX66031.1"/>
    <property type="molecule type" value="Genomic_DNA"/>
</dbReference>
<dbReference type="SUPFAM" id="SSF56112">
    <property type="entry name" value="Protein kinase-like (PK-like)"/>
    <property type="match status" value="1"/>
</dbReference>
<dbReference type="EMBL" id="QKXF01000154">
    <property type="protein sequence ID" value="RQM15500.1"/>
    <property type="molecule type" value="Genomic_DNA"/>
</dbReference>
<dbReference type="PANTHER" id="PTHR24345">
    <property type="entry name" value="SERINE/THREONINE-PROTEIN KINASE PLK"/>
    <property type="match status" value="1"/>
</dbReference>
<evidence type="ECO:0000313" key="7">
    <source>
        <dbReference type="EMBL" id="RMX66031.1"/>
    </source>
</evidence>
<keyword evidence="4" id="KW-0418">Kinase</keyword>
<dbReference type="AlphaFoldDB" id="A0A3M6VIZ5"/>